<gene>
    <name evidence="1" type="ORF">TDIB3V08_LOCUS7721</name>
</gene>
<dbReference type="EMBL" id="OA568439">
    <property type="protein sequence ID" value="CAD7201524.1"/>
    <property type="molecule type" value="Genomic_DNA"/>
</dbReference>
<dbReference type="GO" id="GO:0005794">
    <property type="term" value="C:Golgi apparatus"/>
    <property type="evidence" value="ECO:0007669"/>
    <property type="project" value="InterPro"/>
</dbReference>
<organism evidence="1">
    <name type="scientific">Timema douglasi</name>
    <name type="common">Walking stick</name>
    <dbReference type="NCBI Taxonomy" id="61478"/>
    <lineage>
        <taxon>Eukaryota</taxon>
        <taxon>Metazoa</taxon>
        <taxon>Ecdysozoa</taxon>
        <taxon>Arthropoda</taxon>
        <taxon>Hexapoda</taxon>
        <taxon>Insecta</taxon>
        <taxon>Pterygota</taxon>
        <taxon>Neoptera</taxon>
        <taxon>Polyneoptera</taxon>
        <taxon>Phasmatodea</taxon>
        <taxon>Timematodea</taxon>
        <taxon>Timematoidea</taxon>
        <taxon>Timematidae</taxon>
        <taxon>Timema</taxon>
    </lineage>
</organism>
<dbReference type="AlphaFoldDB" id="A0A7R8ZBF9"/>
<proteinExistence type="predicted"/>
<dbReference type="GO" id="GO:2000009">
    <property type="term" value="P:negative regulation of protein localization to cell surface"/>
    <property type="evidence" value="ECO:0007669"/>
    <property type="project" value="TreeGrafter"/>
</dbReference>
<sequence length="376" mass="42830">MVALLPFGAELVNLRTDLLEARTQYDGIKEELHAVLLKHHGTTPKHVSEVKMGYDVQPDLEFETEQSSPNLPDKGKYGNTVELFSLQNEVTLLRDENTSLRNTIVALQSEVFGAKLTAKYLDKELAGRNPINRGGFSFVFEVNTEWDFPVCIAALYLSLSNSMPPCGICLQHDPALAPVHRAALVQIQQLQLLGREMRGEEKDKLWRQLEAEILLQRHKTLVRTLRNKGSVDSFSVIPEPQTSSLQGIGEPRIVTIQKGRYEELGICITERSGWRVRGQSPGNTESWWEVWVKSRQRESWWEAKELSRQHESWWEVKALSRQRESRREAKELSRQRESRWECPSREPIASAGAVYRGGVITDGSENMGCSVHQESQ</sequence>
<name>A0A7R8ZBF9_TIMDO</name>
<dbReference type="GO" id="GO:0044325">
    <property type="term" value="F:transmembrane transporter binding"/>
    <property type="evidence" value="ECO:0007669"/>
    <property type="project" value="TreeGrafter"/>
</dbReference>
<protein>
    <submittedName>
        <fullName evidence="1">Uncharacterized protein</fullName>
    </submittedName>
</protein>
<dbReference type="PANTHER" id="PTHR16528:SF2">
    <property type="entry name" value="GOLGI-ASSOCIATED PDZ AND COILED-COIL MOTIF-CONTAINING PROTEIN"/>
    <property type="match status" value="1"/>
</dbReference>
<dbReference type="GO" id="GO:0016020">
    <property type="term" value="C:membrane"/>
    <property type="evidence" value="ECO:0007669"/>
    <property type="project" value="TreeGrafter"/>
</dbReference>
<evidence type="ECO:0000313" key="1">
    <source>
        <dbReference type="EMBL" id="CAD7201524.1"/>
    </source>
</evidence>
<reference evidence="1" key="1">
    <citation type="submission" date="2020-11" db="EMBL/GenBank/DDBJ databases">
        <authorList>
            <person name="Tran Van P."/>
        </authorList>
    </citation>
    <scope>NUCLEOTIDE SEQUENCE</scope>
</reference>
<dbReference type="PANTHER" id="PTHR16528">
    <property type="entry name" value="GOLGI-ASSOCIATED PDZ AND COILED-COIL MOTIF-CONTAINING"/>
    <property type="match status" value="1"/>
</dbReference>
<accession>A0A7R8ZBF9</accession>
<dbReference type="GO" id="GO:0030140">
    <property type="term" value="C:trans-Golgi network transport vesicle"/>
    <property type="evidence" value="ECO:0007669"/>
    <property type="project" value="TreeGrafter"/>
</dbReference>
<dbReference type="InterPro" id="IPR038879">
    <property type="entry name" value="GOPC"/>
</dbReference>